<keyword evidence="4" id="KW-1185">Reference proteome</keyword>
<dbReference type="AlphaFoldDB" id="A0A841M472"/>
<dbReference type="RefSeq" id="WP_184224790.1">
    <property type="nucleotide sequence ID" value="NZ_JACIIU010000043.1"/>
</dbReference>
<dbReference type="EMBL" id="JACIIU010000043">
    <property type="protein sequence ID" value="MBB6262569.1"/>
    <property type="molecule type" value="Genomic_DNA"/>
</dbReference>
<dbReference type="SUPFAM" id="SSF56349">
    <property type="entry name" value="DNA breaking-rejoining enzymes"/>
    <property type="match status" value="1"/>
</dbReference>
<dbReference type="GO" id="GO:0003677">
    <property type="term" value="F:DNA binding"/>
    <property type="evidence" value="ECO:0007669"/>
    <property type="project" value="InterPro"/>
</dbReference>
<comment type="caution">
    <text evidence="3">The sequence shown here is derived from an EMBL/GenBank/DDBJ whole genome shotgun (WGS) entry which is preliminary data.</text>
</comment>
<name>A0A841M472_9HYPH</name>
<accession>A0A841M472</accession>
<dbReference type="InterPro" id="IPR002104">
    <property type="entry name" value="Integrase_catalytic"/>
</dbReference>
<sequence>MANAHMRTDPEIDAYKKRHPSGTKARLALALLLYTAQRRGDVMGWQHLKEGRLRVAQNKTGAELELKLHPDLEIELSVLAKDNLTFLTTEYGAPFSEAGFGNWFRDRCNEAGLTGCSAHGLRKAAARQVAEAGMSADIIKSVTGHTNLKTLSIYTNAADQKRLSDMGIVAIGGSESEHNLTNPKIKLDKKGAK</sequence>
<gene>
    <name evidence="3" type="ORF">FHS77_003148</name>
</gene>
<evidence type="ECO:0000256" key="1">
    <source>
        <dbReference type="ARBA" id="ARBA00023172"/>
    </source>
</evidence>
<protein>
    <submittedName>
        <fullName evidence="3">Integrase</fullName>
    </submittedName>
</protein>
<reference evidence="3 4" key="1">
    <citation type="submission" date="2020-08" db="EMBL/GenBank/DDBJ databases">
        <title>Genomic Encyclopedia of Type Strains, Phase IV (KMG-IV): sequencing the most valuable type-strain genomes for metagenomic binning, comparative biology and taxonomic classification.</title>
        <authorList>
            <person name="Goeker M."/>
        </authorList>
    </citation>
    <scope>NUCLEOTIDE SEQUENCE [LARGE SCALE GENOMIC DNA]</scope>
    <source>
        <strain evidence="3 4">DSM 22336</strain>
    </source>
</reference>
<dbReference type="GO" id="GO:0006310">
    <property type="term" value="P:DNA recombination"/>
    <property type="evidence" value="ECO:0007669"/>
    <property type="project" value="UniProtKB-KW"/>
</dbReference>
<dbReference type="GO" id="GO:0015074">
    <property type="term" value="P:DNA integration"/>
    <property type="evidence" value="ECO:0007669"/>
    <property type="project" value="InterPro"/>
</dbReference>
<dbReference type="Gene3D" id="1.10.443.10">
    <property type="entry name" value="Intergrase catalytic core"/>
    <property type="match status" value="1"/>
</dbReference>
<keyword evidence="1" id="KW-0233">DNA recombination</keyword>
<proteinExistence type="predicted"/>
<organism evidence="3 4">
    <name type="scientific">Paenochrobactrum gallinarii</name>
    <dbReference type="NCBI Taxonomy" id="643673"/>
    <lineage>
        <taxon>Bacteria</taxon>
        <taxon>Pseudomonadati</taxon>
        <taxon>Pseudomonadota</taxon>
        <taxon>Alphaproteobacteria</taxon>
        <taxon>Hyphomicrobiales</taxon>
        <taxon>Brucellaceae</taxon>
        <taxon>Paenochrobactrum</taxon>
    </lineage>
</organism>
<dbReference type="PROSITE" id="PS51898">
    <property type="entry name" value="TYR_RECOMBINASE"/>
    <property type="match status" value="1"/>
</dbReference>
<evidence type="ECO:0000313" key="3">
    <source>
        <dbReference type="EMBL" id="MBB6262569.1"/>
    </source>
</evidence>
<dbReference type="InterPro" id="IPR013762">
    <property type="entry name" value="Integrase-like_cat_sf"/>
</dbReference>
<dbReference type="Pfam" id="PF00589">
    <property type="entry name" value="Phage_integrase"/>
    <property type="match status" value="1"/>
</dbReference>
<evidence type="ECO:0000313" key="4">
    <source>
        <dbReference type="Proteomes" id="UP000555393"/>
    </source>
</evidence>
<feature type="domain" description="Tyr recombinase" evidence="2">
    <location>
        <begin position="1"/>
        <end position="168"/>
    </location>
</feature>
<evidence type="ECO:0000259" key="2">
    <source>
        <dbReference type="PROSITE" id="PS51898"/>
    </source>
</evidence>
<dbReference type="Proteomes" id="UP000555393">
    <property type="component" value="Unassembled WGS sequence"/>
</dbReference>
<dbReference type="InterPro" id="IPR011010">
    <property type="entry name" value="DNA_brk_join_enz"/>
</dbReference>